<protein>
    <submittedName>
        <fullName evidence="2">Uncharacterized protein</fullName>
    </submittedName>
</protein>
<feature type="compositionally biased region" description="Basic residues" evidence="1">
    <location>
        <begin position="491"/>
        <end position="500"/>
    </location>
</feature>
<feature type="compositionally biased region" description="Polar residues" evidence="1">
    <location>
        <begin position="304"/>
        <end position="314"/>
    </location>
</feature>
<feature type="compositionally biased region" description="Basic and acidic residues" evidence="1">
    <location>
        <begin position="267"/>
        <end position="278"/>
    </location>
</feature>
<accession>A0A9P6GVX0</accession>
<feature type="compositionally biased region" description="Low complexity" evidence="1">
    <location>
        <begin position="501"/>
        <end position="513"/>
    </location>
</feature>
<feature type="compositionally biased region" description="Acidic residues" evidence="1">
    <location>
        <begin position="584"/>
        <end position="597"/>
    </location>
</feature>
<feature type="compositionally biased region" description="Polar residues" evidence="1">
    <location>
        <begin position="255"/>
        <end position="266"/>
    </location>
</feature>
<feature type="region of interest" description="Disordered" evidence="1">
    <location>
        <begin position="1"/>
        <end position="27"/>
    </location>
</feature>
<dbReference type="EMBL" id="WJXW01000001">
    <property type="protein sequence ID" value="KAF9741154.1"/>
    <property type="molecule type" value="Genomic_DNA"/>
</dbReference>
<feature type="region of interest" description="Disordered" evidence="1">
    <location>
        <begin position="544"/>
        <end position="628"/>
    </location>
</feature>
<evidence type="ECO:0000313" key="2">
    <source>
        <dbReference type="EMBL" id="KAF9741154.1"/>
    </source>
</evidence>
<dbReference type="AlphaFoldDB" id="A0A9P6GVX0"/>
<evidence type="ECO:0000256" key="1">
    <source>
        <dbReference type="SAM" id="MobiDB-lite"/>
    </source>
</evidence>
<keyword evidence="3" id="KW-1185">Reference proteome</keyword>
<dbReference type="Proteomes" id="UP000756921">
    <property type="component" value="Unassembled WGS sequence"/>
</dbReference>
<feature type="region of interest" description="Disordered" evidence="1">
    <location>
        <begin position="325"/>
        <end position="344"/>
    </location>
</feature>
<sequence>MSTNRSNDEFHDKEHHPTFPPLKGTVGNVEITPTTIYDREDNANQTELGLDSAAQDNLHGVIDDEETTDSVELANLPALREVTDVGQGGRDIFTSDIPELNISHSVFYTAHKENSELIRAPPVAESLSPTTAWTAINEVPVLRASQDGDAMPGNHDAEGNFEDSTGCTDGNDSMRINSADIEERSALLDAAEEELGENNHAMYEDIGVDRKYFDPDYFLRHTGMGPVKGFVRRIAPGSKTFQYILSDHTGTYNFKKSAGQEMTPTKTTDKKPVEKAVDEDPLAELARKTESNVTKDKPKENPVPRTTRNETSAEATMQEMNGALGYDEAGNQNSVEKPKRGKPVGFHEDEEAWFTIFHEKIKRVINSRTDIDIPIDSMVYKSFNVFFEGKVLQDADGNFFPPRVARAPSTVYNHLHTRGPAELVALRNEVSTLLGDSSGGQLYVPIVTDEEIRRYLSDGTVTLDDINDAAKNHALSLSEKDIQKNQQLRKKATNWRKRKGAAQASISSSSEQESPNKDSAAMERLLASSAKSLFFALQPKEDRGTPLSFENVPSSPPSSDPPAAAAPQETVKDDPESDAVAQEDAGDESGMEGDGDGDGALATAELGVDNSSDSRATGTNSSYIEPDPFWKQQMDVIRKRRLYAVSSHGLEDVTEGGRYRPW</sequence>
<evidence type="ECO:0000313" key="3">
    <source>
        <dbReference type="Proteomes" id="UP000756921"/>
    </source>
</evidence>
<reference evidence="2" key="1">
    <citation type="journal article" date="2020" name="Mol. Plant Microbe Interact.">
        <title>Genome Sequence of the Biocontrol Agent Coniothyrium minitans strain Conio (IMI 134523).</title>
        <authorList>
            <person name="Patel D."/>
            <person name="Shittu T.A."/>
            <person name="Baroncelli R."/>
            <person name="Muthumeenakshi S."/>
            <person name="Osborne T.H."/>
            <person name="Janganan T.K."/>
            <person name="Sreenivasaprasad S."/>
        </authorList>
    </citation>
    <scope>NUCLEOTIDE SEQUENCE</scope>
    <source>
        <strain evidence="2">Conio</strain>
    </source>
</reference>
<feature type="compositionally biased region" description="Basic and acidic residues" evidence="1">
    <location>
        <begin position="1"/>
        <end position="17"/>
    </location>
</feature>
<gene>
    <name evidence="2" type="ORF">PMIN01_00693</name>
</gene>
<feature type="region of interest" description="Disordered" evidence="1">
    <location>
        <begin position="255"/>
        <end position="314"/>
    </location>
</feature>
<organism evidence="2 3">
    <name type="scientific">Paraphaeosphaeria minitans</name>
    <dbReference type="NCBI Taxonomy" id="565426"/>
    <lineage>
        <taxon>Eukaryota</taxon>
        <taxon>Fungi</taxon>
        <taxon>Dikarya</taxon>
        <taxon>Ascomycota</taxon>
        <taxon>Pezizomycotina</taxon>
        <taxon>Dothideomycetes</taxon>
        <taxon>Pleosporomycetidae</taxon>
        <taxon>Pleosporales</taxon>
        <taxon>Massarineae</taxon>
        <taxon>Didymosphaeriaceae</taxon>
        <taxon>Paraphaeosphaeria</taxon>
    </lineage>
</organism>
<proteinExistence type="predicted"/>
<comment type="caution">
    <text evidence="2">The sequence shown here is derived from an EMBL/GenBank/DDBJ whole genome shotgun (WGS) entry which is preliminary data.</text>
</comment>
<feature type="region of interest" description="Disordered" evidence="1">
    <location>
        <begin position="491"/>
        <end position="520"/>
    </location>
</feature>
<feature type="compositionally biased region" description="Polar residues" evidence="1">
    <location>
        <begin position="609"/>
        <end position="623"/>
    </location>
</feature>
<dbReference type="OrthoDB" id="3800368at2759"/>
<feature type="compositionally biased region" description="Basic and acidic residues" evidence="1">
    <location>
        <begin position="285"/>
        <end position="302"/>
    </location>
</feature>
<name>A0A9P6GVX0_9PLEO</name>